<name>A0A6I9VR05_9HYME</name>
<feature type="domain" description="Homeobox" evidence="7">
    <location>
        <begin position="68"/>
        <end position="121"/>
    </location>
</feature>
<feature type="region of interest" description="Disordered" evidence="6">
    <location>
        <begin position="201"/>
        <end position="229"/>
    </location>
</feature>
<evidence type="ECO:0000256" key="6">
    <source>
        <dbReference type="SAM" id="MobiDB-lite"/>
    </source>
</evidence>
<evidence type="ECO:0000256" key="3">
    <source>
        <dbReference type="ARBA" id="ARBA00023155"/>
    </source>
</evidence>
<dbReference type="Proteomes" id="UP000504615">
    <property type="component" value="Unplaced"/>
</dbReference>
<dbReference type="GeneID" id="105422332"/>
<feature type="compositionally biased region" description="Polar residues" evidence="6">
    <location>
        <begin position="202"/>
        <end position="229"/>
    </location>
</feature>
<evidence type="ECO:0000313" key="8">
    <source>
        <dbReference type="Proteomes" id="UP000504615"/>
    </source>
</evidence>
<keyword evidence="3 5" id="KW-0371">Homeobox</keyword>
<dbReference type="RefSeq" id="XP_011629975.1">
    <property type="nucleotide sequence ID" value="XM_011631673.2"/>
</dbReference>
<dbReference type="GO" id="GO:0048646">
    <property type="term" value="P:anatomical structure formation involved in morphogenesis"/>
    <property type="evidence" value="ECO:0007669"/>
    <property type="project" value="UniProtKB-ARBA"/>
</dbReference>
<evidence type="ECO:0000256" key="5">
    <source>
        <dbReference type="PROSITE-ProRule" id="PRU00108"/>
    </source>
</evidence>
<dbReference type="GO" id="GO:0000987">
    <property type="term" value="F:cis-regulatory region sequence-specific DNA binding"/>
    <property type="evidence" value="ECO:0007669"/>
    <property type="project" value="UniProtKB-ARBA"/>
</dbReference>
<dbReference type="OrthoDB" id="10056939at2759"/>
<accession>A0A6I9VR05</accession>
<feature type="compositionally biased region" description="Polar residues" evidence="6">
    <location>
        <begin position="22"/>
        <end position="31"/>
    </location>
</feature>
<keyword evidence="4 5" id="KW-0539">Nucleus</keyword>
<evidence type="ECO:0000256" key="1">
    <source>
        <dbReference type="ARBA" id="ARBA00004123"/>
    </source>
</evidence>
<reference evidence="9" key="1">
    <citation type="submission" date="2025-08" db="UniProtKB">
        <authorList>
            <consortium name="RefSeq"/>
        </authorList>
    </citation>
    <scope>IDENTIFICATION</scope>
</reference>
<feature type="region of interest" description="Disordered" evidence="6">
    <location>
        <begin position="1"/>
        <end position="77"/>
    </location>
</feature>
<dbReference type="PROSITE" id="PS50071">
    <property type="entry name" value="HOMEOBOX_2"/>
    <property type="match status" value="1"/>
</dbReference>
<evidence type="ECO:0000256" key="4">
    <source>
        <dbReference type="ARBA" id="ARBA00023242"/>
    </source>
</evidence>
<dbReference type="InterPro" id="IPR009057">
    <property type="entry name" value="Homeodomain-like_sf"/>
</dbReference>
<comment type="subcellular location">
    <subcellularLocation>
        <location evidence="1 5">Nucleus</location>
    </subcellularLocation>
</comment>
<dbReference type="GO" id="GO:0009887">
    <property type="term" value="P:animal organ morphogenesis"/>
    <property type="evidence" value="ECO:0007669"/>
    <property type="project" value="UniProtKB-ARBA"/>
</dbReference>
<dbReference type="InterPro" id="IPR001356">
    <property type="entry name" value="HD"/>
</dbReference>
<dbReference type="GO" id="GO:0001654">
    <property type="term" value="P:eye development"/>
    <property type="evidence" value="ECO:0007669"/>
    <property type="project" value="UniProtKB-ARBA"/>
</dbReference>
<feature type="DNA-binding region" description="Homeobox" evidence="5">
    <location>
        <begin position="70"/>
        <end position="122"/>
    </location>
</feature>
<dbReference type="Gene3D" id="1.10.10.60">
    <property type="entry name" value="Homeodomain-like"/>
    <property type="match status" value="1"/>
</dbReference>
<dbReference type="AlphaFoldDB" id="A0A6I9VR05"/>
<evidence type="ECO:0000256" key="2">
    <source>
        <dbReference type="ARBA" id="ARBA00023125"/>
    </source>
</evidence>
<proteinExistence type="predicted"/>
<evidence type="ECO:0000313" key="9">
    <source>
        <dbReference type="RefSeq" id="XP_011629975.1"/>
    </source>
</evidence>
<dbReference type="PANTHER" id="PTHR11850">
    <property type="entry name" value="HOMEOBOX PROTEIN TRANSCRIPTION FACTORS"/>
    <property type="match status" value="1"/>
</dbReference>
<gene>
    <name evidence="9" type="primary">LOC105422332</name>
</gene>
<dbReference type="InterPro" id="IPR008422">
    <property type="entry name" value="KN_HD"/>
</dbReference>
<dbReference type="InterPro" id="IPR050224">
    <property type="entry name" value="TALE_homeobox"/>
</dbReference>
<feature type="compositionally biased region" description="Low complexity" evidence="6">
    <location>
        <begin position="48"/>
        <end position="62"/>
    </location>
</feature>
<dbReference type="KEGG" id="pbar:105422332"/>
<dbReference type="Pfam" id="PF05920">
    <property type="entry name" value="Homeobox_KN"/>
    <property type="match status" value="1"/>
</dbReference>
<keyword evidence="2 5" id="KW-0238">DNA-binding</keyword>
<protein>
    <submittedName>
        <fullName evidence="9">Homeobox protein Meis2-like</fullName>
    </submittedName>
</protein>
<keyword evidence="8" id="KW-1185">Reference proteome</keyword>
<dbReference type="GO" id="GO:0005634">
    <property type="term" value="C:nucleus"/>
    <property type="evidence" value="ECO:0007669"/>
    <property type="project" value="UniProtKB-SubCell"/>
</dbReference>
<sequence length="229" mass="25831">MLPPVGHLDQRMGNERPVVVQTRRQAAQASRISPPIDDERNINPEAENTQPNPSPNRNTNRRVASTQDVNRKRRGNLPKDAVNILKRWLNEHKRNAYPNEAEKEALSNQTKLSVLQVSTFFFLHILYYFSLCRNNIQNAEPAYWSAPREHLLTAPSVQQHIELQNRGLSSRSLENAYFHQHNGDTFNMLVELAVEMPYAISPSGSPSHNQAPSATPSPTSLAVPSPLTE</sequence>
<dbReference type="GO" id="GO:0006355">
    <property type="term" value="P:regulation of DNA-templated transcription"/>
    <property type="evidence" value="ECO:0007669"/>
    <property type="project" value="InterPro"/>
</dbReference>
<dbReference type="SMART" id="SM00389">
    <property type="entry name" value="HOX"/>
    <property type="match status" value="1"/>
</dbReference>
<dbReference type="SUPFAM" id="SSF46689">
    <property type="entry name" value="Homeodomain-like"/>
    <property type="match status" value="1"/>
</dbReference>
<evidence type="ECO:0000259" key="7">
    <source>
        <dbReference type="PROSITE" id="PS50071"/>
    </source>
</evidence>
<organism evidence="8 9">
    <name type="scientific">Pogonomyrmex barbatus</name>
    <name type="common">red harvester ant</name>
    <dbReference type="NCBI Taxonomy" id="144034"/>
    <lineage>
        <taxon>Eukaryota</taxon>
        <taxon>Metazoa</taxon>
        <taxon>Ecdysozoa</taxon>
        <taxon>Arthropoda</taxon>
        <taxon>Hexapoda</taxon>
        <taxon>Insecta</taxon>
        <taxon>Pterygota</taxon>
        <taxon>Neoptera</taxon>
        <taxon>Endopterygota</taxon>
        <taxon>Hymenoptera</taxon>
        <taxon>Apocrita</taxon>
        <taxon>Aculeata</taxon>
        <taxon>Formicoidea</taxon>
        <taxon>Formicidae</taxon>
        <taxon>Myrmicinae</taxon>
        <taxon>Pogonomyrmex</taxon>
    </lineage>
</organism>